<comment type="similarity">
    <text evidence="1">Belongs to the peptidase C48 family.</text>
</comment>
<feature type="compositionally biased region" description="Low complexity" evidence="4">
    <location>
        <begin position="1788"/>
        <end position="1797"/>
    </location>
</feature>
<name>A0A2X0M5C4_9BASI</name>
<sequence>MSPRTKASEDVLDREFDLCSAPQRSCMGYVCLYCGGERMPRSRAVRHATTKRHLRAVLKANPTFGSRSDRWPLSRSPPLPRDDDEMDWADIEEPTFGTAMVSQPVSVSGPSSPGHDTQHTPRHNDFDLEFGGSPSPLGDVPMHDNDAEVAPQPVHNGADSDDQQVEAEGSAVQASVPTGSIVTPDRLPACDREGVRNYSAVPAPSHPWYPFPSEKVRQVAMVPTLYAQQELDDVLDLATALGLRNLPAASTVKMFLHNLQNEVPLFTPIRHTKEKGRVLHVLSPQNYVAAHFASPAVAPLMHHYPDLKPSNVNSAYHTRRWLSDLPARFSAPMARVDKVDYFVDEIVVIKGVPDMHWFVARIASLRDEIVAFVCLATVSAPSSIEVKLPAFGRPAKDWPTLCASSWCVVPVERFERPVLEVEQMHLCVRIATNEILRSLPLRSVDRALANGKLLLVTTLRLFLNDMAATESSRWNPMYTAFVQNLALPASVIKRRFMLHHTGVTGTDMGALDLAEFVLAAISDTLGDRPMQCYSVAAGEEVLVRTPLLCSIHDSPMAAELTVDQMLSFFECPGLLDAETTRDQALEQLETYANELVMVNVSEQQTSTGTHDVWTKRCLAELAVIFQKEMTHRTFGDKGANAEVLAFRAMNTSGKDRVRMENRARGSEAVRKAKAEMVERGDYVGPFFDVPCEFSLGPLWAISARVVTRRVVLFTVFDPHKHMPPDILHVFFLGIVKYAWKATLDVDELKKGRRGHLSLRVIMSSMSPVGLPGGIATDHLIDYQGSLVGYDFVTLAQVMPLVAQLLFDLELMPLALNECWGAIGKLGHHLRTANVADLDTHATECEHLVNNLLQASMRRNLSHVLNKSKYHALASLVHAIRMFGPPRLFDASLAESANKVIRQHSMRTNHLDVSQDIARKLGDTERVGFITRGGTWKKDGNRVSMGPAARRLLEDKPAMREWLLLESDAPCRDPSAVRYNFAAGSPFLSDATQLAKTVCFSLPGRGSPDIPRDARWRRAKLAILPNGDPVYPQDWCLFRSDGHNPVLVGQVIELLARESATGRRQGLVGFRLGRIGEELASTGFRTLSRGLDRIVVSIEVSMCRGISNVVALAVVQHNCTHSGCWKNTVDPLPVRTTHKDTDEFLLSTITHRSFDELAAFRPPIKQQVPTEVFVRALVASPTAQALLAAAESVDENGEEDRGKVKGKGKSLSTTWLTLPVHQEPTPLATVDEQEECAKGSEEGADTGSDMSDVCNFTGAAALIENDFENQLDRGRRVSLGQKITAPEILVRTIWNDLDKAKKAQGLLRAAVKWIAGFHARRNKDRDMKKQLEVGLLSLPWRDSFWGFDCSLVTYESLIGMLSEFSSAHVTRAQVLPHWRITHLFPTPSHHLLTTFRTLGPLSSSSNNWLGESVVNFPIACVIEASSRPSQRDESQVYGLIPSDCLSAALAAPIIKTSLEAYQFESALGRDFHLPYTGLSDMADYIENNPETIWFLPICHHSHWFMVRVDIQGRSWTLYDSLQHGTALPKVDALVLEALEALLGVLRVRIPVDEFTLASMAQQSDSFSCGPAVVNAVESEVLGEEEFDPKRAAISRMRQFARVIDRAKNKTVRVNHNTKVSKHLERFGTAHTDGRPWPWMSRKWHDDVRLSSVPSASFCVPPSVRPRETWRWPWLPATTCRQPTPVAKQEQPCGPRTRLPATFTATGDPLKVSTNLVQTRDRKPRDVAVAPVNKPSGASGSGVRLGRPADDPHSGPTHLHLPKALHESQSLTSDERHDHPASTTAALATLDSHSSTTSAKSHQAPTTPRRNDKRPARVNTEPACPASASPQLKSTPKFYHTEVRIKGQSQGLSHRSCSRPASPGRGLTDRDDDDDDDVGEPRKRRRTATSWAVSDSEETEDNTFQVMHSKPQYSTPYFDGPSNPPNAASGQDGPSVSAATIGARLERVEIQLARLVDVLTAPSLDNIKSDVGSAAKIFVSTPFLCKHHGAAPMFAVESDVKHRAFYKVLMRHLPSALMQGRSELEDHIKRAQGDFLLLGKTMKSWYKNLEVTITDEHVCWWRVLWQAVKQPDRKATVGADLTGNESHKTANVPGSRSNSFAKKVNHVSSTLAEIAVDAYLEGEYKHGPELDHQSFLTDQLAPVMPRHDGIKTLQPGRRQNSMQISCLEVVENPDHEISFASLVEGCLQADKEVAQNPKSKKKKMMTGD</sequence>
<evidence type="ECO:0000259" key="5">
    <source>
        <dbReference type="PROSITE" id="PS50600"/>
    </source>
</evidence>
<feature type="domain" description="Ubiquitin-like protease family profile" evidence="5">
    <location>
        <begin position="1390"/>
        <end position="1578"/>
    </location>
</feature>
<dbReference type="STRING" id="796604.A0A2X0M5C4"/>
<evidence type="ECO:0000256" key="2">
    <source>
        <dbReference type="ARBA" id="ARBA00022670"/>
    </source>
</evidence>
<dbReference type="Gene3D" id="3.40.395.10">
    <property type="entry name" value="Adenoviral Proteinase, Chain A"/>
    <property type="match status" value="1"/>
</dbReference>
<dbReference type="PANTHER" id="PTHR31912:SF34">
    <property type="entry name" value="NOTOCHORD-RELATED PROTEIN"/>
    <property type="match status" value="1"/>
</dbReference>
<dbReference type="Proteomes" id="UP000249464">
    <property type="component" value="Unassembled WGS sequence"/>
</dbReference>
<reference evidence="6 7" key="1">
    <citation type="submission" date="2016-11" db="EMBL/GenBank/DDBJ databases">
        <authorList>
            <person name="Jaros S."/>
            <person name="Januszkiewicz K."/>
            <person name="Wedrychowicz H."/>
        </authorList>
    </citation>
    <scope>NUCLEOTIDE SEQUENCE [LARGE SCALE GENOMIC DNA]</scope>
</reference>
<dbReference type="PANTHER" id="PTHR31912">
    <property type="entry name" value="IP13529P"/>
    <property type="match status" value="1"/>
</dbReference>
<feature type="compositionally biased region" description="Low complexity" evidence="4">
    <location>
        <begin position="102"/>
        <end position="114"/>
    </location>
</feature>
<feature type="region of interest" description="Disordered" evidence="4">
    <location>
        <begin position="63"/>
        <end position="86"/>
    </location>
</feature>
<dbReference type="InterPro" id="IPR003653">
    <property type="entry name" value="Peptidase_C48_C"/>
</dbReference>
<accession>A0A2X0M5C4</accession>
<dbReference type="InterPro" id="IPR038765">
    <property type="entry name" value="Papain-like_cys_pep_sf"/>
</dbReference>
<keyword evidence="2" id="KW-0645">Protease</keyword>
<dbReference type="PROSITE" id="PS50600">
    <property type="entry name" value="ULP_PROTEASE"/>
    <property type="match status" value="1"/>
</dbReference>
<feature type="region of interest" description="Disordered" evidence="4">
    <location>
        <begin position="102"/>
        <end position="165"/>
    </location>
</feature>
<feature type="region of interest" description="Disordered" evidence="4">
    <location>
        <begin position="1698"/>
        <end position="1758"/>
    </location>
</feature>
<dbReference type="EMBL" id="FQNC01000044">
    <property type="protein sequence ID" value="SGY54645.1"/>
    <property type="molecule type" value="Genomic_DNA"/>
</dbReference>
<dbReference type="GO" id="GO:0008234">
    <property type="term" value="F:cysteine-type peptidase activity"/>
    <property type="evidence" value="ECO:0007669"/>
    <property type="project" value="InterPro"/>
</dbReference>
<feature type="compositionally biased region" description="Polar residues" evidence="4">
    <location>
        <begin position="1900"/>
        <end position="1913"/>
    </location>
</feature>
<dbReference type="SUPFAM" id="SSF54001">
    <property type="entry name" value="Cysteine proteinases"/>
    <property type="match status" value="1"/>
</dbReference>
<keyword evidence="7" id="KW-1185">Reference proteome</keyword>
<feature type="region of interest" description="Disordered" evidence="4">
    <location>
        <begin position="1788"/>
        <end position="1933"/>
    </location>
</feature>
<dbReference type="GO" id="GO:0019783">
    <property type="term" value="F:ubiquitin-like protein peptidase activity"/>
    <property type="evidence" value="ECO:0007669"/>
    <property type="project" value="UniProtKB-ARBA"/>
</dbReference>
<evidence type="ECO:0000256" key="3">
    <source>
        <dbReference type="ARBA" id="ARBA00022801"/>
    </source>
</evidence>
<evidence type="ECO:0000313" key="7">
    <source>
        <dbReference type="Proteomes" id="UP000249464"/>
    </source>
</evidence>
<feature type="compositionally biased region" description="Polar residues" evidence="4">
    <location>
        <begin position="1923"/>
        <end position="1933"/>
    </location>
</feature>
<gene>
    <name evidence="6" type="primary">BQ5605_C006g03896</name>
    <name evidence="6" type="ORF">BQ5605_C006G03896</name>
</gene>
<proteinExistence type="inferred from homology"/>
<evidence type="ECO:0000313" key="6">
    <source>
        <dbReference type="EMBL" id="SGY54645.1"/>
    </source>
</evidence>
<evidence type="ECO:0000256" key="1">
    <source>
        <dbReference type="ARBA" id="ARBA00005234"/>
    </source>
</evidence>
<dbReference type="GO" id="GO:0006508">
    <property type="term" value="P:proteolysis"/>
    <property type="evidence" value="ECO:0007669"/>
    <property type="project" value="UniProtKB-KW"/>
</dbReference>
<keyword evidence="3" id="KW-0378">Hydrolase</keyword>
<feature type="compositionally biased region" description="Basic and acidic residues" evidence="4">
    <location>
        <begin position="116"/>
        <end position="126"/>
    </location>
</feature>
<evidence type="ECO:0000256" key="4">
    <source>
        <dbReference type="SAM" id="MobiDB-lite"/>
    </source>
</evidence>
<organism evidence="6 7">
    <name type="scientific">Microbotryum silenes-dioicae</name>
    <dbReference type="NCBI Taxonomy" id="796604"/>
    <lineage>
        <taxon>Eukaryota</taxon>
        <taxon>Fungi</taxon>
        <taxon>Dikarya</taxon>
        <taxon>Basidiomycota</taxon>
        <taxon>Pucciniomycotina</taxon>
        <taxon>Microbotryomycetes</taxon>
        <taxon>Microbotryales</taxon>
        <taxon>Microbotryaceae</taxon>
        <taxon>Microbotryum</taxon>
    </lineage>
</organism>
<protein>
    <submittedName>
        <fullName evidence="6">BQ5605_C006g03896 protein</fullName>
    </submittedName>
</protein>